<evidence type="ECO:0000256" key="5">
    <source>
        <dbReference type="ARBA" id="ARBA00023306"/>
    </source>
</evidence>
<feature type="domain" description="DOC" evidence="6">
    <location>
        <begin position="128"/>
        <end position="316"/>
    </location>
</feature>
<dbReference type="EMBL" id="JAZGSY010000143">
    <property type="protein sequence ID" value="KAL1839725.1"/>
    <property type="molecule type" value="Genomic_DNA"/>
</dbReference>
<dbReference type="CDD" id="cd08366">
    <property type="entry name" value="APC10"/>
    <property type="match status" value="1"/>
</dbReference>
<dbReference type="SMART" id="SM01337">
    <property type="entry name" value="APC10"/>
    <property type="match status" value="1"/>
</dbReference>
<evidence type="ECO:0000256" key="3">
    <source>
        <dbReference type="ARBA" id="ARBA00022776"/>
    </source>
</evidence>
<evidence type="ECO:0000256" key="4">
    <source>
        <dbReference type="ARBA" id="ARBA00022786"/>
    </source>
</evidence>
<dbReference type="Pfam" id="PF03256">
    <property type="entry name" value="ANAPC10"/>
    <property type="match status" value="1"/>
</dbReference>
<dbReference type="PANTHER" id="PTHR12936:SF0">
    <property type="entry name" value="ANAPHASE-PROMOTING COMPLEX SUBUNIT 10"/>
    <property type="match status" value="1"/>
</dbReference>
<dbReference type="SUPFAM" id="SSF49785">
    <property type="entry name" value="Galactose-binding domain-like"/>
    <property type="match status" value="1"/>
</dbReference>
<gene>
    <name evidence="7" type="ORF">VTJ49DRAFT_1230</name>
</gene>
<comment type="caution">
    <text evidence="7">The sequence shown here is derived from an EMBL/GenBank/DDBJ whole genome shotgun (WGS) entry which is preliminary data.</text>
</comment>
<keyword evidence="2" id="KW-0132">Cell division</keyword>
<comment type="similarity">
    <text evidence="1">Belongs to the APC10 family.</text>
</comment>
<keyword evidence="8" id="KW-1185">Reference proteome</keyword>
<protein>
    <recommendedName>
        <fullName evidence="6">DOC domain-containing protein</fullName>
    </recommendedName>
</protein>
<dbReference type="InterPro" id="IPR004939">
    <property type="entry name" value="APC_su10/DOC_dom"/>
</dbReference>
<proteinExistence type="inferred from homology"/>
<dbReference type="Gene3D" id="2.60.120.260">
    <property type="entry name" value="Galactose-binding domain-like"/>
    <property type="match status" value="1"/>
</dbReference>
<evidence type="ECO:0000313" key="8">
    <source>
        <dbReference type="Proteomes" id="UP001583172"/>
    </source>
</evidence>
<keyword evidence="3" id="KW-0498">Mitosis</keyword>
<dbReference type="PANTHER" id="PTHR12936">
    <property type="entry name" value="ANAPHASE-PROMOTING COMPLEX 10"/>
    <property type="match status" value="1"/>
</dbReference>
<evidence type="ECO:0000313" key="7">
    <source>
        <dbReference type="EMBL" id="KAL1839725.1"/>
    </source>
</evidence>
<dbReference type="Proteomes" id="UP001583172">
    <property type="component" value="Unassembled WGS sequence"/>
</dbReference>
<dbReference type="PROSITE" id="PS51284">
    <property type="entry name" value="DOC"/>
    <property type="match status" value="1"/>
</dbReference>
<dbReference type="InterPro" id="IPR008979">
    <property type="entry name" value="Galactose-bd-like_sf"/>
</dbReference>
<evidence type="ECO:0000259" key="6">
    <source>
        <dbReference type="PROSITE" id="PS51284"/>
    </source>
</evidence>
<dbReference type="InterPro" id="IPR016901">
    <property type="entry name" value="APC10/Doc1"/>
</dbReference>
<name>A0ABR3VDM3_HUMIN</name>
<sequence>MSTAGAVPRRILGELNPGKDLNVPRIIYKRDPIVFKQENVAAIIEGLRLGSYNLNEIIDVTNFRVPFPAAGPNDHGSQRREVRRFADDSYGGDESDEELMEAVGDDDDELLGEPMTEDLAGEVGEVEDDYLGSEDEDEEQPFNPAALGLKEINNLAHFSVSSYRPGNGVPELLSDDLDKYWQSDGQQPHILTIHFLRRVEIRAIRFYVDYAQDESYTPTHVVFYAGTGHHDLIQFAEIPLSNPVGWQDVPIEGSGGGADGNSLCCWIVQMHIKENHQNGKDTHIRGIKIYALDDQSLAGIAREFEPDSRVEVDEEHDRPLLARRTQSDSIRELLDAFERHPISASSTGDGPREPVIR</sequence>
<evidence type="ECO:0000256" key="2">
    <source>
        <dbReference type="ARBA" id="ARBA00022618"/>
    </source>
</evidence>
<keyword evidence="4" id="KW-0833">Ubl conjugation pathway</keyword>
<reference evidence="7 8" key="1">
    <citation type="journal article" date="2024" name="Commun. Biol.">
        <title>Comparative genomic analysis of thermophilic fungi reveals convergent evolutionary adaptations and gene losses.</title>
        <authorList>
            <person name="Steindorff A.S."/>
            <person name="Aguilar-Pontes M.V."/>
            <person name="Robinson A.J."/>
            <person name="Andreopoulos B."/>
            <person name="LaButti K."/>
            <person name="Kuo A."/>
            <person name="Mondo S."/>
            <person name="Riley R."/>
            <person name="Otillar R."/>
            <person name="Haridas S."/>
            <person name="Lipzen A."/>
            <person name="Grimwood J."/>
            <person name="Schmutz J."/>
            <person name="Clum A."/>
            <person name="Reid I.D."/>
            <person name="Moisan M.C."/>
            <person name="Butler G."/>
            <person name="Nguyen T.T.M."/>
            <person name="Dewar K."/>
            <person name="Conant G."/>
            <person name="Drula E."/>
            <person name="Henrissat B."/>
            <person name="Hansel C."/>
            <person name="Singer S."/>
            <person name="Hutchinson M.I."/>
            <person name="de Vries R.P."/>
            <person name="Natvig D.O."/>
            <person name="Powell A.J."/>
            <person name="Tsang A."/>
            <person name="Grigoriev I.V."/>
        </authorList>
    </citation>
    <scope>NUCLEOTIDE SEQUENCE [LARGE SCALE GENOMIC DNA]</scope>
    <source>
        <strain evidence="7 8">CBS 620.91</strain>
    </source>
</reference>
<accession>A0ABR3VDM3</accession>
<evidence type="ECO:0000256" key="1">
    <source>
        <dbReference type="ARBA" id="ARBA00006762"/>
    </source>
</evidence>
<organism evidence="7 8">
    <name type="scientific">Humicola insolens</name>
    <name type="common">Soft-rot fungus</name>
    <dbReference type="NCBI Taxonomy" id="85995"/>
    <lineage>
        <taxon>Eukaryota</taxon>
        <taxon>Fungi</taxon>
        <taxon>Dikarya</taxon>
        <taxon>Ascomycota</taxon>
        <taxon>Pezizomycotina</taxon>
        <taxon>Sordariomycetes</taxon>
        <taxon>Sordariomycetidae</taxon>
        <taxon>Sordariales</taxon>
        <taxon>Chaetomiaceae</taxon>
        <taxon>Mycothermus</taxon>
    </lineage>
</organism>
<keyword evidence="5" id="KW-0131">Cell cycle</keyword>